<evidence type="ECO:0000256" key="1">
    <source>
        <dbReference type="SAM" id="Phobius"/>
    </source>
</evidence>
<comment type="caution">
    <text evidence="2">The sequence shown here is derived from an EMBL/GenBank/DDBJ whole genome shotgun (WGS) entry which is preliminary data.</text>
</comment>
<dbReference type="AlphaFoldDB" id="A0A916TKN9"/>
<dbReference type="EMBL" id="BMFA01000006">
    <property type="protein sequence ID" value="GGB49300.1"/>
    <property type="molecule type" value="Genomic_DNA"/>
</dbReference>
<evidence type="ECO:0000313" key="3">
    <source>
        <dbReference type="Proteomes" id="UP000605148"/>
    </source>
</evidence>
<keyword evidence="1" id="KW-0812">Transmembrane</keyword>
<name>A0A916TKN9_9HYPH</name>
<sequence>MKMSPRSARRLRLFILLDFILCGFAAVFLVPMPYGPTLGLFLVVFGLWVSRFIYFRLVPRPQRPPFPPHETGGDA</sequence>
<evidence type="ECO:0000313" key="2">
    <source>
        <dbReference type="EMBL" id="GGB49300.1"/>
    </source>
</evidence>
<feature type="transmembrane region" description="Helical" evidence="1">
    <location>
        <begin position="12"/>
        <end position="32"/>
    </location>
</feature>
<dbReference type="Proteomes" id="UP000605148">
    <property type="component" value="Unassembled WGS sequence"/>
</dbReference>
<gene>
    <name evidence="2" type="ORF">GCM10011316_21800</name>
</gene>
<organism evidence="2 3">
    <name type="scientific">Roseibium aquae</name>
    <dbReference type="NCBI Taxonomy" id="1323746"/>
    <lineage>
        <taxon>Bacteria</taxon>
        <taxon>Pseudomonadati</taxon>
        <taxon>Pseudomonadota</taxon>
        <taxon>Alphaproteobacteria</taxon>
        <taxon>Hyphomicrobiales</taxon>
        <taxon>Stappiaceae</taxon>
        <taxon>Roseibium</taxon>
    </lineage>
</organism>
<reference evidence="2" key="2">
    <citation type="submission" date="2020-09" db="EMBL/GenBank/DDBJ databases">
        <authorList>
            <person name="Sun Q."/>
            <person name="Zhou Y."/>
        </authorList>
    </citation>
    <scope>NUCLEOTIDE SEQUENCE</scope>
    <source>
        <strain evidence="2">CGMCC 1.12426</strain>
    </source>
</reference>
<reference evidence="2" key="1">
    <citation type="journal article" date="2014" name="Int. J. Syst. Evol. Microbiol.">
        <title>Complete genome sequence of Corynebacterium casei LMG S-19264T (=DSM 44701T), isolated from a smear-ripened cheese.</title>
        <authorList>
            <consortium name="US DOE Joint Genome Institute (JGI-PGF)"/>
            <person name="Walter F."/>
            <person name="Albersmeier A."/>
            <person name="Kalinowski J."/>
            <person name="Ruckert C."/>
        </authorList>
    </citation>
    <scope>NUCLEOTIDE SEQUENCE</scope>
    <source>
        <strain evidence="2">CGMCC 1.12426</strain>
    </source>
</reference>
<protein>
    <submittedName>
        <fullName evidence="2">Uncharacterized protein</fullName>
    </submittedName>
</protein>
<accession>A0A916TKN9</accession>
<feature type="transmembrane region" description="Helical" evidence="1">
    <location>
        <begin position="38"/>
        <end position="57"/>
    </location>
</feature>
<proteinExistence type="predicted"/>
<keyword evidence="3" id="KW-1185">Reference proteome</keyword>
<keyword evidence="1" id="KW-0472">Membrane</keyword>
<keyword evidence="1" id="KW-1133">Transmembrane helix</keyword>